<dbReference type="AlphaFoldDB" id="A0A2P5FK07"/>
<evidence type="ECO:0000259" key="2">
    <source>
        <dbReference type="Pfam" id="PF13962"/>
    </source>
</evidence>
<evidence type="ECO:0000313" key="4">
    <source>
        <dbReference type="Proteomes" id="UP000237000"/>
    </source>
</evidence>
<dbReference type="PANTHER" id="PTHR24177">
    <property type="entry name" value="CASKIN"/>
    <property type="match status" value="1"/>
</dbReference>
<dbReference type="GO" id="GO:0016020">
    <property type="term" value="C:membrane"/>
    <property type="evidence" value="ECO:0007669"/>
    <property type="project" value="TreeGrafter"/>
</dbReference>
<dbReference type="Proteomes" id="UP000237000">
    <property type="component" value="Unassembled WGS sequence"/>
</dbReference>
<gene>
    <name evidence="3" type="ORF">TorRG33x02_062020</name>
</gene>
<dbReference type="Pfam" id="PF13962">
    <property type="entry name" value="PGG"/>
    <property type="match status" value="1"/>
</dbReference>
<dbReference type="EMBL" id="JXTC01000027">
    <property type="protein sequence ID" value="PON98128.1"/>
    <property type="molecule type" value="Genomic_DNA"/>
</dbReference>
<organism evidence="3 4">
    <name type="scientific">Trema orientale</name>
    <name type="common">Charcoal tree</name>
    <name type="synonym">Celtis orientalis</name>
    <dbReference type="NCBI Taxonomy" id="63057"/>
    <lineage>
        <taxon>Eukaryota</taxon>
        <taxon>Viridiplantae</taxon>
        <taxon>Streptophyta</taxon>
        <taxon>Embryophyta</taxon>
        <taxon>Tracheophyta</taxon>
        <taxon>Spermatophyta</taxon>
        <taxon>Magnoliopsida</taxon>
        <taxon>eudicotyledons</taxon>
        <taxon>Gunneridae</taxon>
        <taxon>Pentapetalae</taxon>
        <taxon>rosids</taxon>
        <taxon>fabids</taxon>
        <taxon>Rosales</taxon>
        <taxon>Cannabaceae</taxon>
        <taxon>Trema</taxon>
    </lineage>
</organism>
<keyword evidence="1" id="KW-0812">Transmembrane</keyword>
<keyword evidence="4" id="KW-1185">Reference proteome</keyword>
<feature type="domain" description="PGG" evidence="2">
    <location>
        <begin position="33"/>
        <end position="145"/>
    </location>
</feature>
<comment type="caution">
    <text evidence="3">The sequence shown here is derived from an EMBL/GenBank/DDBJ whole genome shotgun (WGS) entry which is preliminary data.</text>
</comment>
<feature type="transmembrane region" description="Helical" evidence="1">
    <location>
        <begin position="121"/>
        <end position="146"/>
    </location>
</feature>
<proteinExistence type="predicted"/>
<feature type="transmembrane region" description="Helical" evidence="1">
    <location>
        <begin position="81"/>
        <end position="101"/>
    </location>
</feature>
<dbReference type="PANTHER" id="PTHR24177:SF103">
    <property type="entry name" value="PGG DOMAIN-CONTAINING PROTEIN"/>
    <property type="match status" value="1"/>
</dbReference>
<evidence type="ECO:0000313" key="3">
    <source>
        <dbReference type="EMBL" id="PON98128.1"/>
    </source>
</evidence>
<sequence length="231" mass="25429">MPPHFFVRYNNKGETPEEIFSESHKDLVKVGGKWLTSTAESCSVVAALIATVAFATSTALPGGTNEESGKPTLENQFAFKMFAMTSLIALCFSVTSMAMFLSILTSRYQEKDFGKSLPWKLLLGLTSLFVSIASILVSFCSGHFFVLRDTLKYAAFPVYALTCLPITFFAAAQFPLYFDLIQATFRSPFGKSSRAKAAKKFMKLGRVENIPLNNSHGGEHSNMIPSQPVMM</sequence>
<protein>
    <submittedName>
        <fullName evidence="3">PGG domain containing protein</fullName>
    </submittedName>
</protein>
<dbReference type="InParanoid" id="A0A2P5FK07"/>
<feature type="transmembrane region" description="Helical" evidence="1">
    <location>
        <begin position="42"/>
        <end position="61"/>
    </location>
</feature>
<keyword evidence="1" id="KW-1133">Transmembrane helix</keyword>
<dbReference type="InterPro" id="IPR026961">
    <property type="entry name" value="PGG_dom"/>
</dbReference>
<dbReference type="STRING" id="63057.A0A2P5FK07"/>
<accession>A0A2P5FK07</accession>
<feature type="transmembrane region" description="Helical" evidence="1">
    <location>
        <begin position="158"/>
        <end position="178"/>
    </location>
</feature>
<dbReference type="OrthoDB" id="1868897at2759"/>
<evidence type="ECO:0000256" key="1">
    <source>
        <dbReference type="SAM" id="Phobius"/>
    </source>
</evidence>
<name>A0A2P5FK07_TREOI</name>
<keyword evidence="1" id="KW-0472">Membrane</keyword>
<reference evidence="4" key="1">
    <citation type="submission" date="2016-06" db="EMBL/GenBank/DDBJ databases">
        <title>Parallel loss of symbiosis genes in relatives of nitrogen-fixing non-legume Parasponia.</title>
        <authorList>
            <person name="Van Velzen R."/>
            <person name="Holmer R."/>
            <person name="Bu F."/>
            <person name="Rutten L."/>
            <person name="Van Zeijl A."/>
            <person name="Liu W."/>
            <person name="Santuari L."/>
            <person name="Cao Q."/>
            <person name="Sharma T."/>
            <person name="Shen D."/>
            <person name="Roswanjaya Y."/>
            <person name="Wardhani T."/>
            <person name="Kalhor M.S."/>
            <person name="Jansen J."/>
            <person name="Van den Hoogen J."/>
            <person name="Gungor B."/>
            <person name="Hartog M."/>
            <person name="Hontelez J."/>
            <person name="Verver J."/>
            <person name="Yang W.-C."/>
            <person name="Schijlen E."/>
            <person name="Repin R."/>
            <person name="Schilthuizen M."/>
            <person name="Schranz E."/>
            <person name="Heidstra R."/>
            <person name="Miyata K."/>
            <person name="Fedorova E."/>
            <person name="Kohlen W."/>
            <person name="Bisseling T."/>
            <person name="Smit S."/>
            <person name="Geurts R."/>
        </authorList>
    </citation>
    <scope>NUCLEOTIDE SEQUENCE [LARGE SCALE GENOMIC DNA]</scope>
    <source>
        <strain evidence="4">cv. RG33-2</strain>
    </source>
</reference>